<dbReference type="GO" id="GO:0045892">
    <property type="term" value="P:negative regulation of DNA-templated transcription"/>
    <property type="evidence" value="ECO:0007669"/>
    <property type="project" value="TreeGrafter"/>
</dbReference>
<dbReference type="GO" id="GO:0003700">
    <property type="term" value="F:DNA-binding transcription factor activity"/>
    <property type="evidence" value="ECO:0007669"/>
    <property type="project" value="InterPro"/>
</dbReference>
<dbReference type="SMART" id="SM00866">
    <property type="entry name" value="UTRA"/>
    <property type="match status" value="1"/>
</dbReference>
<dbReference type="AlphaFoldDB" id="A0A6N9YSA8"/>
<dbReference type="SUPFAM" id="SSF46785">
    <property type="entry name" value="Winged helix' DNA-binding domain"/>
    <property type="match status" value="1"/>
</dbReference>
<dbReference type="Gene3D" id="3.40.1410.10">
    <property type="entry name" value="Chorismate lyase-like"/>
    <property type="match status" value="1"/>
</dbReference>
<dbReference type="EMBL" id="JAAGOB010000014">
    <property type="protein sequence ID" value="NED97845.1"/>
    <property type="molecule type" value="Genomic_DNA"/>
</dbReference>
<dbReference type="InterPro" id="IPR036388">
    <property type="entry name" value="WH-like_DNA-bd_sf"/>
</dbReference>
<evidence type="ECO:0000256" key="3">
    <source>
        <dbReference type="ARBA" id="ARBA00023163"/>
    </source>
</evidence>
<dbReference type="Gene3D" id="1.10.10.10">
    <property type="entry name" value="Winged helix-like DNA-binding domain superfamily/Winged helix DNA-binding domain"/>
    <property type="match status" value="1"/>
</dbReference>
<dbReference type="InterPro" id="IPR050679">
    <property type="entry name" value="Bact_HTH_transcr_reg"/>
</dbReference>
<keyword evidence="6" id="KW-1185">Reference proteome</keyword>
<dbReference type="Proteomes" id="UP000469185">
    <property type="component" value="Unassembled WGS sequence"/>
</dbReference>
<dbReference type="GO" id="GO:0003677">
    <property type="term" value="F:DNA binding"/>
    <property type="evidence" value="ECO:0007669"/>
    <property type="project" value="UniProtKB-KW"/>
</dbReference>
<proteinExistence type="predicted"/>
<dbReference type="InterPro" id="IPR011663">
    <property type="entry name" value="UTRA"/>
</dbReference>
<feature type="domain" description="HTH gntR-type" evidence="4">
    <location>
        <begin position="5"/>
        <end position="75"/>
    </location>
</feature>
<keyword evidence="2" id="KW-0238">DNA-binding</keyword>
<evidence type="ECO:0000313" key="6">
    <source>
        <dbReference type="Proteomes" id="UP000469185"/>
    </source>
</evidence>
<evidence type="ECO:0000256" key="2">
    <source>
        <dbReference type="ARBA" id="ARBA00023125"/>
    </source>
</evidence>
<keyword evidence="1" id="KW-0805">Transcription regulation</keyword>
<dbReference type="PANTHER" id="PTHR44846">
    <property type="entry name" value="MANNOSYL-D-GLYCERATE TRANSPORT/METABOLISM SYSTEM REPRESSOR MNGR-RELATED"/>
    <property type="match status" value="1"/>
</dbReference>
<sequence>MKSADGARGHKYSMVRERIMGLLEDLNVGDPIPPERVLTEDCNVSRLTVRRAVDDLVRDGYLTRRQGSGTYVARPTITQAPTAASFSLGMRQRGLTPATRVLSVEHREAGARLSWRLHVSPSEQVMVIRRLRLADDEPVAVATTHLAESLTPDFPADELEQRSLYEVIEDRYGLKVTGGTQTVEPTVTNPAETDVLKVPPYAPAFLFRTTTHTADGVVVEFTRTVFRGDRYMISATLDISAAPHEDLSYLDQGARAPLLE</sequence>
<dbReference type="Pfam" id="PF07702">
    <property type="entry name" value="UTRA"/>
    <property type="match status" value="1"/>
</dbReference>
<keyword evidence="3" id="KW-0804">Transcription</keyword>
<dbReference type="SMART" id="SM00345">
    <property type="entry name" value="HTH_GNTR"/>
    <property type="match status" value="1"/>
</dbReference>
<dbReference type="Pfam" id="PF00392">
    <property type="entry name" value="GntR"/>
    <property type="match status" value="1"/>
</dbReference>
<dbReference type="CDD" id="cd07377">
    <property type="entry name" value="WHTH_GntR"/>
    <property type="match status" value="1"/>
</dbReference>
<evidence type="ECO:0000256" key="1">
    <source>
        <dbReference type="ARBA" id="ARBA00023015"/>
    </source>
</evidence>
<evidence type="ECO:0000259" key="4">
    <source>
        <dbReference type="PROSITE" id="PS50949"/>
    </source>
</evidence>
<dbReference type="InterPro" id="IPR036390">
    <property type="entry name" value="WH_DNA-bd_sf"/>
</dbReference>
<comment type="caution">
    <text evidence="5">The sequence shown here is derived from an EMBL/GenBank/DDBJ whole genome shotgun (WGS) entry which is preliminary data.</text>
</comment>
<dbReference type="SUPFAM" id="SSF64288">
    <property type="entry name" value="Chorismate lyase-like"/>
    <property type="match status" value="1"/>
</dbReference>
<organism evidence="5 6">
    <name type="scientific">Phytoactinopolyspora alkaliphila</name>
    <dbReference type="NCBI Taxonomy" id="1783498"/>
    <lineage>
        <taxon>Bacteria</taxon>
        <taxon>Bacillati</taxon>
        <taxon>Actinomycetota</taxon>
        <taxon>Actinomycetes</taxon>
        <taxon>Jiangellales</taxon>
        <taxon>Jiangellaceae</taxon>
        <taxon>Phytoactinopolyspora</taxon>
    </lineage>
</organism>
<dbReference type="PANTHER" id="PTHR44846:SF1">
    <property type="entry name" value="MANNOSYL-D-GLYCERATE TRANSPORT_METABOLISM SYSTEM REPRESSOR MNGR-RELATED"/>
    <property type="match status" value="1"/>
</dbReference>
<reference evidence="5 6" key="1">
    <citation type="submission" date="2020-02" db="EMBL/GenBank/DDBJ databases">
        <authorList>
            <person name="Li X.-J."/>
            <person name="Feng X.-M."/>
        </authorList>
    </citation>
    <scope>NUCLEOTIDE SEQUENCE [LARGE SCALE GENOMIC DNA]</scope>
    <source>
        <strain evidence="5 6">CGMCC 4.7225</strain>
    </source>
</reference>
<dbReference type="InterPro" id="IPR000524">
    <property type="entry name" value="Tscrpt_reg_HTH_GntR"/>
</dbReference>
<gene>
    <name evidence="5" type="ORF">G1H11_21335</name>
</gene>
<dbReference type="InterPro" id="IPR028978">
    <property type="entry name" value="Chorismate_lyase_/UTRA_dom_sf"/>
</dbReference>
<dbReference type="RefSeq" id="WP_163820637.1">
    <property type="nucleotide sequence ID" value="NZ_JAAGOB010000014.1"/>
</dbReference>
<dbReference type="PROSITE" id="PS50949">
    <property type="entry name" value="HTH_GNTR"/>
    <property type="match status" value="1"/>
</dbReference>
<accession>A0A6N9YSA8</accession>
<protein>
    <submittedName>
        <fullName evidence="5">GntR family transcriptional regulator</fullName>
    </submittedName>
</protein>
<name>A0A6N9YSA8_9ACTN</name>
<dbReference type="PRINTS" id="PR00035">
    <property type="entry name" value="HTHGNTR"/>
</dbReference>
<evidence type="ECO:0000313" key="5">
    <source>
        <dbReference type="EMBL" id="NED97845.1"/>
    </source>
</evidence>